<dbReference type="GeneID" id="14012987"/>
<proteinExistence type="predicted"/>
<keyword evidence="2" id="KW-1185">Reference proteome</keyword>
<gene>
    <name evidence="1" type="ORF">RaK2_00399</name>
</gene>
<evidence type="ECO:0000313" key="2">
    <source>
        <dbReference type="Proteomes" id="UP000007524"/>
    </source>
</evidence>
<sequence length="61" mass="7549">MKILTKEEVQKRLFVQQDYTTMHRFLELRLLNFIGTDYQNYCVDFYIKMLESEIKLKLKLK</sequence>
<name>H6X4K6_9CAUD</name>
<protein>
    <submittedName>
        <fullName evidence="1">Uncharacterized protein</fullName>
    </submittedName>
</protein>
<dbReference type="KEGG" id="vg:14012987"/>
<organism evidence="1 2">
    <name type="scientific">Klebsiella phage vB_KleM_RaK2</name>
    <dbReference type="NCBI Taxonomy" id="1147094"/>
    <lineage>
        <taxon>Viruses</taxon>
        <taxon>Duplodnaviria</taxon>
        <taxon>Heunggongvirae</taxon>
        <taxon>Uroviricota</taxon>
        <taxon>Caudoviricetes</taxon>
        <taxon>Alcyoneusvirus</taxon>
        <taxon>Alcyoneusvirus RaK2</taxon>
    </lineage>
</organism>
<dbReference type="RefSeq" id="YP_007007554.1">
    <property type="nucleotide sequence ID" value="NC_019526.1"/>
</dbReference>
<evidence type="ECO:0000313" key="1">
    <source>
        <dbReference type="EMBL" id="AFA44672.1"/>
    </source>
</evidence>
<dbReference type="Proteomes" id="UP000007524">
    <property type="component" value="Segment"/>
</dbReference>
<reference evidence="1 2" key="1">
    <citation type="journal article" date="2012" name="J. Virol.">
        <title>Genome of Klebsiella sp.-Infecting Bacteriophage vB_KleM_RaK2.</title>
        <authorList>
            <person name="Simoliunas E."/>
            <person name="Kaliniene L."/>
            <person name="Truncaite L."/>
            <person name="Klausa V."/>
            <person name="Zajanckauskaite A."/>
            <person name="Meskys R."/>
        </authorList>
    </citation>
    <scope>NUCLEOTIDE SEQUENCE [LARGE SCALE GENOMIC DNA]</scope>
</reference>
<dbReference type="EMBL" id="JQ513383">
    <property type="protein sequence ID" value="AFA44672.1"/>
    <property type="molecule type" value="Genomic_DNA"/>
</dbReference>
<accession>H6X4K6</accession>